<sequence>MSHKPGIIKTEELSAQDAKWVTLQKLTWRDQDGKERPWEAASRKTRGQSGIDAVAILAILRSKSESFKPSTIVVEQFRPPVGAYVVGKLFLFMGWLIDSGETAEQTAIRELEEETGYKASGVAEVSPLLVSDPGMSSANMKLIAVNVDIKEGEEPAQKLDEGEHIVKKIVELDSLMEELQDYERRGFLIDARLHHFASGWHMGRRVVNG</sequence>
<dbReference type="InterPro" id="IPR015797">
    <property type="entry name" value="NUDIX_hydrolase-like_dom_sf"/>
</dbReference>
<keyword evidence="4" id="KW-1185">Reference proteome</keyword>
<dbReference type="GO" id="GO:0019693">
    <property type="term" value="P:ribose phosphate metabolic process"/>
    <property type="evidence" value="ECO:0007669"/>
    <property type="project" value="TreeGrafter"/>
</dbReference>
<dbReference type="CDD" id="cd18888">
    <property type="entry name" value="NUDIX_ADPRase_Nudt5"/>
    <property type="match status" value="1"/>
</dbReference>
<evidence type="ECO:0000313" key="4">
    <source>
        <dbReference type="Proteomes" id="UP000383932"/>
    </source>
</evidence>
<dbReference type="GO" id="GO:0047631">
    <property type="term" value="F:ADP-ribose diphosphatase activity"/>
    <property type="evidence" value="ECO:0007669"/>
    <property type="project" value="TreeGrafter"/>
</dbReference>
<proteinExistence type="predicted"/>
<name>A0A5N5QH29_9AGAM</name>
<dbReference type="Pfam" id="PF00293">
    <property type="entry name" value="NUDIX"/>
    <property type="match status" value="1"/>
</dbReference>
<dbReference type="PROSITE" id="PS51462">
    <property type="entry name" value="NUDIX"/>
    <property type="match status" value="1"/>
</dbReference>
<dbReference type="SUPFAM" id="SSF55811">
    <property type="entry name" value="Nudix"/>
    <property type="match status" value="1"/>
</dbReference>
<evidence type="ECO:0000256" key="1">
    <source>
        <dbReference type="ARBA" id="ARBA00022801"/>
    </source>
</evidence>
<accession>A0A5N5QH29</accession>
<organism evidence="3 4">
    <name type="scientific">Ceratobasidium theobromae</name>
    <dbReference type="NCBI Taxonomy" id="1582974"/>
    <lineage>
        <taxon>Eukaryota</taxon>
        <taxon>Fungi</taxon>
        <taxon>Dikarya</taxon>
        <taxon>Basidiomycota</taxon>
        <taxon>Agaricomycotina</taxon>
        <taxon>Agaricomycetes</taxon>
        <taxon>Cantharellales</taxon>
        <taxon>Ceratobasidiaceae</taxon>
        <taxon>Ceratobasidium</taxon>
    </lineage>
</organism>
<dbReference type="InterPro" id="IPR000086">
    <property type="entry name" value="NUDIX_hydrolase_dom"/>
</dbReference>
<dbReference type="GO" id="GO:0006753">
    <property type="term" value="P:nucleoside phosphate metabolic process"/>
    <property type="evidence" value="ECO:0007669"/>
    <property type="project" value="TreeGrafter"/>
</dbReference>
<keyword evidence="1" id="KW-0378">Hydrolase</keyword>
<dbReference type="Gene3D" id="3.90.79.10">
    <property type="entry name" value="Nucleoside Triphosphate Pyrophosphohydrolase"/>
    <property type="match status" value="1"/>
</dbReference>
<dbReference type="EMBL" id="SSOP01000145">
    <property type="protein sequence ID" value="KAB5590778.1"/>
    <property type="molecule type" value="Genomic_DNA"/>
</dbReference>
<reference evidence="3 4" key="1">
    <citation type="journal article" date="2019" name="Fungal Biol. Biotechnol.">
        <title>Draft genome sequence of fastidious pathogen Ceratobasidium theobromae, which causes vascular-streak dieback in Theobroma cacao.</title>
        <authorList>
            <person name="Ali S.S."/>
            <person name="Asman A."/>
            <person name="Shao J."/>
            <person name="Firmansyah A.P."/>
            <person name="Susilo A.W."/>
            <person name="Rosmana A."/>
            <person name="McMahon P."/>
            <person name="Junaid M."/>
            <person name="Guest D."/>
            <person name="Kheng T.Y."/>
            <person name="Meinhardt L.W."/>
            <person name="Bailey B.A."/>
        </authorList>
    </citation>
    <scope>NUCLEOTIDE SEQUENCE [LARGE SCALE GENOMIC DNA]</scope>
    <source>
        <strain evidence="3 4">CT2</strain>
    </source>
</reference>
<protein>
    <submittedName>
        <fullName evidence="3">ADP-ribose pyrophosphatase</fullName>
    </submittedName>
</protein>
<dbReference type="Proteomes" id="UP000383932">
    <property type="component" value="Unassembled WGS sequence"/>
</dbReference>
<evidence type="ECO:0000313" key="3">
    <source>
        <dbReference type="EMBL" id="KAB5590778.1"/>
    </source>
</evidence>
<dbReference type="GO" id="GO:0005634">
    <property type="term" value="C:nucleus"/>
    <property type="evidence" value="ECO:0007669"/>
    <property type="project" value="TreeGrafter"/>
</dbReference>
<dbReference type="AlphaFoldDB" id="A0A5N5QH29"/>
<comment type="caution">
    <text evidence="3">The sequence shown here is derived from an EMBL/GenBank/DDBJ whole genome shotgun (WGS) entry which is preliminary data.</text>
</comment>
<dbReference type="PANTHER" id="PTHR11839:SF1">
    <property type="entry name" value="ADP-SUGAR PYROPHOSPHATASE"/>
    <property type="match status" value="1"/>
</dbReference>
<evidence type="ECO:0000259" key="2">
    <source>
        <dbReference type="PROSITE" id="PS51462"/>
    </source>
</evidence>
<gene>
    <name evidence="3" type="ORF">CTheo_5772</name>
</gene>
<dbReference type="PANTHER" id="PTHR11839">
    <property type="entry name" value="UDP/ADP-SUGAR PYROPHOSPHATASE"/>
    <property type="match status" value="1"/>
</dbReference>
<dbReference type="OrthoDB" id="10249920at2759"/>
<feature type="domain" description="Nudix hydrolase" evidence="2">
    <location>
        <begin position="49"/>
        <end position="193"/>
    </location>
</feature>